<evidence type="ECO:0000313" key="3">
    <source>
        <dbReference type="Proteomes" id="UP000593915"/>
    </source>
</evidence>
<feature type="signal peptide" evidence="1">
    <location>
        <begin position="1"/>
        <end position="18"/>
    </location>
</feature>
<name>A0A7S7AYK3_9SPIR</name>
<dbReference type="Proteomes" id="UP000593915">
    <property type="component" value="Chromosome"/>
</dbReference>
<sequence length="441" mass="49677">MKKTILSFLLFFSAYFLLFPQEDVSSDFNFGETENNQEGNFSVGIGGSLYAGANFFFKDFKNLKTYKPTLPVWGNLHIEAKAPLTEAYFGVMLNGKTLPVRLGEQAESLPKPIIPPWIEQAYMQVITDYIVFGGGVKKMTWGRADAMSVLDVLNPRDYTDFSELDTEKIKIPQPMFYLSAYMPFETKLSLVYLPIFEPNRFTVDGRWKSADFSPGEVEKLKSVKTNTYKYSQGGARFTFSLDGVFDGGLQYFYGVLPFPVLKAVNGKPEFSYNRYHHVGMDCGIALGLINLRGEFSANITNDLKGDNPYIYNPNLAWNLGFDYALPLSISIAAHIAETIRLNRKHIQSGADSLDMEKDLKTTDTRIMFTISQKLVRGSLEWKIVSIIGIEDKDFMISPGLHWQAGTILIDADLGFFGGKKNGKLGRFRDNHFVKLSVGYAF</sequence>
<accession>A0A7S7AYK3</accession>
<dbReference type="EMBL" id="CP061839">
    <property type="protein sequence ID" value="QOW62221.1"/>
    <property type="molecule type" value="Genomic_DNA"/>
</dbReference>
<gene>
    <name evidence="2" type="ORF">IFE08_11715</name>
</gene>
<protein>
    <recommendedName>
        <fullName evidence="4">DUF5723 domain-containing protein</fullName>
    </recommendedName>
</protein>
<reference evidence="2 3" key="1">
    <citation type="submission" date="2020-09" db="EMBL/GenBank/DDBJ databases">
        <title>Characterization of Treponema spp. from bovine digital dermatitis in Korea.</title>
        <authorList>
            <person name="Espiritu H.M."/>
            <person name="Cho Y.I."/>
            <person name="Mamuad L."/>
        </authorList>
    </citation>
    <scope>NUCLEOTIDE SEQUENCE [LARGE SCALE GENOMIC DNA]</scope>
    <source>
        <strain evidence="2 3">KS1</strain>
    </source>
</reference>
<keyword evidence="1" id="KW-0732">Signal</keyword>
<feature type="chain" id="PRO_5032287909" description="DUF5723 domain-containing protein" evidence="1">
    <location>
        <begin position="19"/>
        <end position="441"/>
    </location>
</feature>
<organism evidence="2 3">
    <name type="scientific">Treponema pedis</name>
    <dbReference type="NCBI Taxonomy" id="409322"/>
    <lineage>
        <taxon>Bacteria</taxon>
        <taxon>Pseudomonadati</taxon>
        <taxon>Spirochaetota</taxon>
        <taxon>Spirochaetia</taxon>
        <taxon>Spirochaetales</taxon>
        <taxon>Treponemataceae</taxon>
        <taxon>Treponema</taxon>
    </lineage>
</organism>
<evidence type="ECO:0008006" key="4">
    <source>
        <dbReference type="Google" id="ProtNLM"/>
    </source>
</evidence>
<evidence type="ECO:0000256" key="1">
    <source>
        <dbReference type="SAM" id="SignalP"/>
    </source>
</evidence>
<proteinExistence type="predicted"/>
<dbReference type="AlphaFoldDB" id="A0A7S7AYK3"/>
<evidence type="ECO:0000313" key="2">
    <source>
        <dbReference type="EMBL" id="QOW62221.1"/>
    </source>
</evidence>